<dbReference type="Proteomes" id="UP000250321">
    <property type="component" value="Unassembled WGS sequence"/>
</dbReference>
<keyword evidence="2" id="KW-1185">Reference proteome</keyword>
<gene>
    <name evidence="1" type="ORF">Pyn_15323</name>
</gene>
<proteinExistence type="predicted"/>
<dbReference type="OrthoDB" id="1897217at2759"/>
<sequence length="140" mass="16284">MLGTLPSSYLRWVSKNLRAREFEDWAKLADQVLDDAVYKDRIEWELAENVLNGNRSSALGAGGVSELLEMSERFGWDNNDKIGWSRVNFELLGTSRGGRIPRLRRNEENGEDWMVENSNRFPGREALLKKAYSRRMRRFS</sequence>
<evidence type="ECO:0000313" key="1">
    <source>
        <dbReference type="EMBL" id="PQP99289.1"/>
    </source>
</evidence>
<name>A0A314Y1T9_PRUYE</name>
<protein>
    <submittedName>
        <fullName evidence="1">Uncharacterized protein</fullName>
    </submittedName>
</protein>
<comment type="caution">
    <text evidence="1">The sequence shown here is derived from an EMBL/GenBank/DDBJ whole genome shotgun (WGS) entry which is preliminary data.</text>
</comment>
<accession>A0A314Y1T9</accession>
<organism evidence="1 2">
    <name type="scientific">Prunus yedoensis var. nudiflora</name>
    <dbReference type="NCBI Taxonomy" id="2094558"/>
    <lineage>
        <taxon>Eukaryota</taxon>
        <taxon>Viridiplantae</taxon>
        <taxon>Streptophyta</taxon>
        <taxon>Embryophyta</taxon>
        <taxon>Tracheophyta</taxon>
        <taxon>Spermatophyta</taxon>
        <taxon>Magnoliopsida</taxon>
        <taxon>eudicotyledons</taxon>
        <taxon>Gunneridae</taxon>
        <taxon>Pentapetalae</taxon>
        <taxon>rosids</taxon>
        <taxon>fabids</taxon>
        <taxon>Rosales</taxon>
        <taxon>Rosaceae</taxon>
        <taxon>Amygdaloideae</taxon>
        <taxon>Amygdaleae</taxon>
        <taxon>Prunus</taxon>
    </lineage>
</organism>
<dbReference type="PANTHER" id="PTHR38357">
    <property type="entry name" value="EXPRESSED PROTEIN"/>
    <property type="match status" value="1"/>
</dbReference>
<dbReference type="PANTHER" id="PTHR38357:SF1">
    <property type="entry name" value="EXPRESSED PROTEIN"/>
    <property type="match status" value="1"/>
</dbReference>
<evidence type="ECO:0000313" key="2">
    <source>
        <dbReference type="Proteomes" id="UP000250321"/>
    </source>
</evidence>
<dbReference type="GO" id="GO:0009536">
    <property type="term" value="C:plastid"/>
    <property type="evidence" value="ECO:0007669"/>
    <property type="project" value="TreeGrafter"/>
</dbReference>
<dbReference type="AlphaFoldDB" id="A0A314Y1T9"/>
<dbReference type="STRING" id="2094558.A0A314Y1T9"/>
<dbReference type="EMBL" id="PJQY01001835">
    <property type="protein sequence ID" value="PQP99289.1"/>
    <property type="molecule type" value="Genomic_DNA"/>
</dbReference>
<reference evidence="1 2" key="1">
    <citation type="submission" date="2018-02" db="EMBL/GenBank/DDBJ databases">
        <title>Draft genome of wild Prunus yedoensis var. nudiflora.</title>
        <authorList>
            <person name="Baek S."/>
            <person name="Kim J.-H."/>
            <person name="Choi K."/>
            <person name="Kim G.-B."/>
            <person name="Cho A."/>
            <person name="Jang H."/>
            <person name="Shin C.-H."/>
            <person name="Yu H.-J."/>
            <person name="Mun J.-H."/>
        </authorList>
    </citation>
    <scope>NUCLEOTIDE SEQUENCE [LARGE SCALE GENOMIC DNA]</scope>
    <source>
        <strain evidence="2">cv. Jeju island</strain>
        <tissue evidence="1">Leaf</tissue>
    </source>
</reference>